<accession>A0A518BCD9</accession>
<feature type="transmembrane region" description="Helical" evidence="9">
    <location>
        <begin position="105"/>
        <end position="125"/>
    </location>
</feature>
<feature type="transmembrane region" description="Helical" evidence="9">
    <location>
        <begin position="198"/>
        <end position="217"/>
    </location>
</feature>
<feature type="transmembrane region" description="Helical" evidence="9">
    <location>
        <begin position="599"/>
        <end position="620"/>
    </location>
</feature>
<dbReference type="Pfam" id="PF02366">
    <property type="entry name" value="PMT"/>
    <property type="match status" value="1"/>
</dbReference>
<dbReference type="RefSeq" id="WP_145262850.1">
    <property type="nucleotide sequence ID" value="NZ_CP036279.1"/>
</dbReference>
<dbReference type="EMBL" id="CP036279">
    <property type="protein sequence ID" value="QDU64563.1"/>
    <property type="molecule type" value="Genomic_DNA"/>
</dbReference>
<keyword evidence="2" id="KW-1003">Cell membrane</keyword>
<feature type="transmembrane region" description="Helical" evidence="9">
    <location>
        <begin position="414"/>
        <end position="445"/>
    </location>
</feature>
<evidence type="ECO:0000256" key="7">
    <source>
        <dbReference type="ARBA" id="ARBA00023136"/>
    </source>
</evidence>
<feature type="domain" description="Phosphatidic acid phosphatase type 2/haloperoxidase" evidence="10">
    <location>
        <begin position="107"/>
        <end position="217"/>
    </location>
</feature>
<dbReference type="InterPro" id="IPR050297">
    <property type="entry name" value="LipidA_mod_glycosyltrf_83"/>
</dbReference>
<evidence type="ECO:0000313" key="12">
    <source>
        <dbReference type="Proteomes" id="UP000317093"/>
    </source>
</evidence>
<dbReference type="OrthoDB" id="9815691at2"/>
<evidence type="ECO:0000256" key="5">
    <source>
        <dbReference type="ARBA" id="ARBA00022692"/>
    </source>
</evidence>
<keyword evidence="6 9" id="KW-1133">Transmembrane helix</keyword>
<evidence type="ECO:0000256" key="4">
    <source>
        <dbReference type="ARBA" id="ARBA00022679"/>
    </source>
</evidence>
<feature type="transmembrane region" description="Helical" evidence="9">
    <location>
        <begin position="565"/>
        <end position="587"/>
    </location>
</feature>
<evidence type="ECO:0000256" key="8">
    <source>
        <dbReference type="SAM" id="MobiDB-lite"/>
    </source>
</evidence>
<dbReference type="Proteomes" id="UP000317093">
    <property type="component" value="Chromosome"/>
</dbReference>
<dbReference type="GO" id="GO:0000030">
    <property type="term" value="F:mannosyltransferase activity"/>
    <property type="evidence" value="ECO:0007669"/>
    <property type="project" value="InterPro"/>
</dbReference>
<feature type="transmembrane region" description="Helical" evidence="9">
    <location>
        <begin position="31"/>
        <end position="53"/>
    </location>
</feature>
<feature type="transmembrane region" description="Helical" evidence="9">
    <location>
        <begin position="383"/>
        <end position="402"/>
    </location>
</feature>
<feature type="region of interest" description="Disordered" evidence="8">
    <location>
        <begin position="1"/>
        <end position="21"/>
    </location>
</feature>
<reference evidence="11 12" key="1">
    <citation type="submission" date="2019-02" db="EMBL/GenBank/DDBJ databases">
        <title>Deep-cultivation of Planctomycetes and their phenomic and genomic characterization uncovers novel biology.</title>
        <authorList>
            <person name="Wiegand S."/>
            <person name="Jogler M."/>
            <person name="Boedeker C."/>
            <person name="Pinto D."/>
            <person name="Vollmers J."/>
            <person name="Rivas-Marin E."/>
            <person name="Kohn T."/>
            <person name="Peeters S.H."/>
            <person name="Heuer A."/>
            <person name="Rast P."/>
            <person name="Oberbeckmann S."/>
            <person name="Bunk B."/>
            <person name="Jeske O."/>
            <person name="Meyerdierks A."/>
            <person name="Storesund J.E."/>
            <person name="Kallscheuer N."/>
            <person name="Luecker S."/>
            <person name="Lage O.M."/>
            <person name="Pohl T."/>
            <person name="Merkel B.J."/>
            <person name="Hornburger P."/>
            <person name="Mueller R.-W."/>
            <person name="Bruemmer F."/>
            <person name="Labrenz M."/>
            <person name="Spormann A.M."/>
            <person name="Op den Camp H."/>
            <person name="Overmann J."/>
            <person name="Amann R."/>
            <person name="Jetten M.S.M."/>
            <person name="Mascher T."/>
            <person name="Medema M.H."/>
            <person name="Devos D.P."/>
            <person name="Kaster A.-K."/>
            <person name="Ovreas L."/>
            <person name="Rohde M."/>
            <person name="Galperin M.Y."/>
            <person name="Jogler C."/>
        </authorList>
    </citation>
    <scope>NUCLEOTIDE SEQUENCE [LARGE SCALE GENOMIC DNA]</scope>
    <source>
        <strain evidence="11 12">Pan216</strain>
    </source>
</reference>
<keyword evidence="7 9" id="KW-0472">Membrane</keyword>
<organism evidence="11 12">
    <name type="scientific">Kolteria novifilia</name>
    <dbReference type="NCBI Taxonomy" id="2527975"/>
    <lineage>
        <taxon>Bacteria</taxon>
        <taxon>Pseudomonadati</taxon>
        <taxon>Planctomycetota</taxon>
        <taxon>Planctomycetia</taxon>
        <taxon>Kolteriales</taxon>
        <taxon>Kolteriaceae</taxon>
        <taxon>Kolteria</taxon>
    </lineage>
</organism>
<feature type="transmembrane region" description="Helical" evidence="9">
    <location>
        <begin position="661"/>
        <end position="681"/>
    </location>
</feature>
<protein>
    <submittedName>
        <fullName evidence="11">Undecaprenyl phosphate-alpha-4-amino-4-deoxy-L-arabinose arabinosyl transferase</fullName>
        <ecNumber evidence="11">2.4.2.43</ecNumber>
    </submittedName>
</protein>
<feature type="transmembrane region" description="Helical" evidence="9">
    <location>
        <begin position="334"/>
        <end position="354"/>
    </location>
</feature>
<dbReference type="GO" id="GO:0006493">
    <property type="term" value="P:protein O-linked glycosylation"/>
    <property type="evidence" value="ECO:0007669"/>
    <property type="project" value="InterPro"/>
</dbReference>
<dbReference type="PANTHER" id="PTHR33908">
    <property type="entry name" value="MANNOSYLTRANSFERASE YKCB-RELATED"/>
    <property type="match status" value="1"/>
</dbReference>
<evidence type="ECO:0000256" key="2">
    <source>
        <dbReference type="ARBA" id="ARBA00022475"/>
    </source>
</evidence>
<dbReference type="Gene3D" id="1.20.144.10">
    <property type="entry name" value="Phosphatidic acid phosphatase type 2/haloperoxidase"/>
    <property type="match status" value="1"/>
</dbReference>
<dbReference type="Pfam" id="PF01569">
    <property type="entry name" value="PAP2"/>
    <property type="match status" value="1"/>
</dbReference>
<dbReference type="InterPro" id="IPR000326">
    <property type="entry name" value="PAP2/HPO"/>
</dbReference>
<name>A0A518BCD9_9BACT</name>
<dbReference type="GO" id="GO:0005886">
    <property type="term" value="C:plasma membrane"/>
    <property type="evidence" value="ECO:0007669"/>
    <property type="project" value="UniProtKB-SubCell"/>
</dbReference>
<keyword evidence="4 11" id="KW-0808">Transferase</keyword>
<proteinExistence type="predicted"/>
<dbReference type="PANTHER" id="PTHR33908:SF3">
    <property type="entry name" value="UNDECAPRENYL PHOSPHATE-ALPHA-4-AMINO-4-DEOXY-L-ARABINOSE ARABINOSYL TRANSFERASE"/>
    <property type="match status" value="1"/>
</dbReference>
<feature type="transmembrane region" description="Helical" evidence="9">
    <location>
        <begin position="457"/>
        <end position="474"/>
    </location>
</feature>
<keyword evidence="5 9" id="KW-0812">Transmembrane</keyword>
<feature type="transmembrane region" description="Helical" evidence="9">
    <location>
        <begin position="509"/>
        <end position="529"/>
    </location>
</feature>
<dbReference type="EC" id="2.4.2.43" evidence="11"/>
<comment type="subcellular location">
    <subcellularLocation>
        <location evidence="1">Cell membrane</location>
        <topology evidence="1">Multi-pass membrane protein</topology>
    </subcellularLocation>
</comment>
<feature type="transmembrane region" description="Helical" evidence="9">
    <location>
        <begin position="541"/>
        <end position="559"/>
    </location>
</feature>
<dbReference type="SMART" id="SM00014">
    <property type="entry name" value="acidPPc"/>
    <property type="match status" value="1"/>
</dbReference>
<dbReference type="CDD" id="cd01610">
    <property type="entry name" value="PAP2_like"/>
    <property type="match status" value="1"/>
</dbReference>
<sequence length="853" mass="94666">MDAALETPLTTESSERANRPQSARRRWHPSWLVLHASFLALVALAWVLDGSVFHLANNWFNGPEPLNGELHQLIISMAMYGQALGIVMSLVMILVFDQRHRGRALVLGVMLILTGLSCGMLKMIIGRQRPLQAVGQTVLEGPARGFRSSRNQSFPSGHTATAFAMSYGLSAFYPPARPIVWALAYGCAFNRIITVRHFASDVVAGAWLGLIMGCLVLKMPWLRRWEETISRAWSDGLTRPWSIVTGLVTKKRVWRLISSPGVLVIVTLAVAWAGNAETPLWDRDEPRFATAAREMLERGDWVVPTFNGHLRPDKPILIYWLMMGAIKVFGDGTFAVRFFSGCGLAGAALLVYFLGRSMFDRRVGVLAGWMLALSPMAIVEAKLATVDSVLLFFIMLALTALWRLYQGPSLLAAFAFWAALGLGVLTKGPVALGVVGLTLVPFCLLRREFRWLGRLHLLMGPILFVAIIAPWVMMVQQRTDGDFLHFALGHHVVRRSFKVLEGHRGFPGFYVLTLLGLMFPWAILLPWSIKRHWQQFRVDPRLAFLACWTVGPLLMFELVKTKLVHYYLPAYPALALIVASALVGRFAGRTGLSAFPARLGHLLVAGGIGGSIAGLGFAIFLSRVADMPETMIQGVVVISFLAFGGLVPAGYLISQRRLKRGFVIVAGTMVAAFIVGGSQLAPNVGKGGEAWAIAQRLRAIETDRPIALWLYREPSIIHQVGHPIPLVDPMRSEPIFPQALRFALDRGPFVTVMTDEDIERMSSDPTLELTTVESITRFSFKKFRDRSVHLVEVRPSARAEEIVALHRSRDGAESLRSEIDLSLDWEWEDDDPNAGRRYPLNPVCLPFAGPRYR</sequence>
<dbReference type="InterPro" id="IPR036938">
    <property type="entry name" value="PAP2/HPO_sf"/>
</dbReference>
<evidence type="ECO:0000259" key="10">
    <source>
        <dbReference type="SMART" id="SM00014"/>
    </source>
</evidence>
<dbReference type="SUPFAM" id="SSF48317">
    <property type="entry name" value="Acid phosphatase/Vanadium-dependent haloperoxidase"/>
    <property type="match status" value="1"/>
</dbReference>
<feature type="transmembrane region" description="Helical" evidence="9">
    <location>
        <begin position="73"/>
        <end position="96"/>
    </location>
</feature>
<feature type="transmembrane region" description="Helical" evidence="9">
    <location>
        <begin position="253"/>
        <end position="274"/>
    </location>
</feature>
<gene>
    <name evidence="11" type="primary">arnT_9</name>
    <name evidence="11" type="ORF">Pan216_54530</name>
</gene>
<feature type="transmembrane region" description="Helical" evidence="9">
    <location>
        <begin position="632"/>
        <end position="654"/>
    </location>
</feature>
<evidence type="ECO:0000256" key="1">
    <source>
        <dbReference type="ARBA" id="ARBA00004651"/>
    </source>
</evidence>
<dbReference type="GO" id="GO:0010041">
    <property type="term" value="P:response to iron(III) ion"/>
    <property type="evidence" value="ECO:0007669"/>
    <property type="project" value="TreeGrafter"/>
</dbReference>
<dbReference type="GO" id="GO:0103015">
    <property type="term" value="F:4-amino-4-deoxy-L-arabinose transferase activity"/>
    <property type="evidence" value="ECO:0007669"/>
    <property type="project" value="UniProtKB-EC"/>
</dbReference>
<dbReference type="InterPro" id="IPR003342">
    <property type="entry name" value="ArnT-like_N"/>
</dbReference>
<keyword evidence="3 11" id="KW-0328">Glycosyltransferase</keyword>
<keyword evidence="12" id="KW-1185">Reference proteome</keyword>
<evidence type="ECO:0000256" key="9">
    <source>
        <dbReference type="SAM" id="Phobius"/>
    </source>
</evidence>
<evidence type="ECO:0000256" key="3">
    <source>
        <dbReference type="ARBA" id="ARBA00022676"/>
    </source>
</evidence>
<dbReference type="AlphaFoldDB" id="A0A518BCD9"/>
<dbReference type="KEGG" id="knv:Pan216_54530"/>
<evidence type="ECO:0000256" key="6">
    <source>
        <dbReference type="ARBA" id="ARBA00022989"/>
    </source>
</evidence>
<dbReference type="GO" id="GO:0009103">
    <property type="term" value="P:lipopolysaccharide biosynthetic process"/>
    <property type="evidence" value="ECO:0007669"/>
    <property type="project" value="TreeGrafter"/>
</dbReference>
<evidence type="ECO:0000313" key="11">
    <source>
        <dbReference type="EMBL" id="QDU64563.1"/>
    </source>
</evidence>